<name>A0A9P7B1B9_RHOMI</name>
<dbReference type="EMBL" id="PUHQ01000316">
    <property type="protein sequence ID" value="KAG0653155.1"/>
    <property type="molecule type" value="Genomic_DNA"/>
</dbReference>
<dbReference type="PROSITE" id="PS50181">
    <property type="entry name" value="FBOX"/>
    <property type="match status" value="1"/>
</dbReference>
<keyword evidence="3" id="KW-1185">Reference proteome</keyword>
<evidence type="ECO:0000313" key="2">
    <source>
        <dbReference type="EMBL" id="KAG0653155.1"/>
    </source>
</evidence>
<dbReference type="OrthoDB" id="2525973at2759"/>
<dbReference type="Pfam" id="PF12937">
    <property type="entry name" value="F-box-like"/>
    <property type="match status" value="1"/>
</dbReference>
<organism evidence="2 3">
    <name type="scientific">Rhodotorula mucilaginosa</name>
    <name type="common">Yeast</name>
    <name type="synonym">Rhodotorula rubra</name>
    <dbReference type="NCBI Taxonomy" id="5537"/>
    <lineage>
        <taxon>Eukaryota</taxon>
        <taxon>Fungi</taxon>
        <taxon>Dikarya</taxon>
        <taxon>Basidiomycota</taxon>
        <taxon>Pucciniomycotina</taxon>
        <taxon>Microbotryomycetes</taxon>
        <taxon>Sporidiobolales</taxon>
        <taxon>Sporidiobolaceae</taxon>
        <taxon>Rhodotorula</taxon>
    </lineage>
</organism>
<dbReference type="Proteomes" id="UP000777482">
    <property type="component" value="Unassembled WGS sequence"/>
</dbReference>
<dbReference type="AlphaFoldDB" id="A0A9P7B1B9"/>
<evidence type="ECO:0000313" key="3">
    <source>
        <dbReference type="Proteomes" id="UP000777482"/>
    </source>
</evidence>
<dbReference type="InterPro" id="IPR036047">
    <property type="entry name" value="F-box-like_dom_sf"/>
</dbReference>
<feature type="non-terminal residue" evidence="2">
    <location>
        <position position="220"/>
    </location>
</feature>
<proteinExistence type="predicted"/>
<protein>
    <recommendedName>
        <fullName evidence="1">F-box domain-containing protein</fullName>
    </recommendedName>
</protein>
<dbReference type="InterPro" id="IPR001810">
    <property type="entry name" value="F-box_dom"/>
</dbReference>
<dbReference type="CDD" id="cd09917">
    <property type="entry name" value="F-box_SF"/>
    <property type="match status" value="1"/>
</dbReference>
<sequence length="220" mass="24917">KVKGRKGALKAFNALPLDLVLDICSYLDPADLYVLSNTSKVFRAVVTGPSSAQLWIDARARVGLPELELPMTDLQYAAHLFGRGCQFCKRKNAGKPEVYFRARICSACLKSHFVSPETAKGRDAVRKILPREHVGTIPLATSTNPLTREGRLVYLPQLLKLDKELQDAFPEANYTECIFLDAILGRRYAWREVENPTTPFQKWVVQEWKPARDARFAVRR</sequence>
<gene>
    <name evidence="2" type="ORF">C6P46_003790</name>
</gene>
<dbReference type="Gene3D" id="1.20.1280.50">
    <property type="match status" value="1"/>
</dbReference>
<accession>A0A9P7B1B9</accession>
<comment type="caution">
    <text evidence="2">The sequence shown here is derived from an EMBL/GenBank/DDBJ whole genome shotgun (WGS) entry which is preliminary data.</text>
</comment>
<feature type="domain" description="F-box" evidence="1">
    <location>
        <begin position="9"/>
        <end position="58"/>
    </location>
</feature>
<reference evidence="2 3" key="1">
    <citation type="submission" date="2020-11" db="EMBL/GenBank/DDBJ databases">
        <title>Kefir isolates.</title>
        <authorList>
            <person name="Marcisauskas S."/>
            <person name="Kim Y."/>
            <person name="Blasche S."/>
        </authorList>
    </citation>
    <scope>NUCLEOTIDE SEQUENCE [LARGE SCALE GENOMIC DNA]</scope>
    <source>
        <strain evidence="2 3">KR</strain>
    </source>
</reference>
<dbReference type="SUPFAM" id="SSF81383">
    <property type="entry name" value="F-box domain"/>
    <property type="match status" value="1"/>
</dbReference>
<evidence type="ECO:0000259" key="1">
    <source>
        <dbReference type="PROSITE" id="PS50181"/>
    </source>
</evidence>